<dbReference type="EMBL" id="RWGX01000004">
    <property type="protein sequence ID" value="RVU88299.1"/>
    <property type="molecule type" value="Genomic_DNA"/>
</dbReference>
<feature type="domain" description="Glycosyl transferase family 1" evidence="1">
    <location>
        <begin position="182"/>
        <end position="329"/>
    </location>
</feature>
<dbReference type="RefSeq" id="WP_127822130.1">
    <property type="nucleotide sequence ID" value="NZ_RWGX02000012.1"/>
</dbReference>
<feature type="domain" description="Glycosyltransferase subfamily 4-like N-terminal" evidence="2">
    <location>
        <begin position="15"/>
        <end position="167"/>
    </location>
</feature>
<gene>
    <name evidence="3" type="ORF">EJB19_09020</name>
</gene>
<comment type="caution">
    <text evidence="3">The sequence shown here is derived from an EMBL/GenBank/DDBJ whole genome shotgun (WGS) entry which is preliminary data.</text>
</comment>
<proteinExistence type="predicted"/>
<evidence type="ECO:0000313" key="3">
    <source>
        <dbReference type="EMBL" id="RVU88299.1"/>
    </source>
</evidence>
<protein>
    <submittedName>
        <fullName evidence="3">Glycosyltransferase family 1 protein</fullName>
    </submittedName>
</protein>
<dbReference type="GO" id="GO:0016757">
    <property type="term" value="F:glycosyltransferase activity"/>
    <property type="evidence" value="ECO:0007669"/>
    <property type="project" value="InterPro"/>
</dbReference>
<name>A0AA94JR48_9FLAO</name>
<dbReference type="AlphaFoldDB" id="A0AA94JR48"/>
<dbReference type="SUPFAM" id="SSF53756">
    <property type="entry name" value="UDP-Glycosyltransferase/glycogen phosphorylase"/>
    <property type="match status" value="1"/>
</dbReference>
<organism evidence="3">
    <name type="scientific">Flavobacterium columnare</name>
    <dbReference type="NCBI Taxonomy" id="996"/>
    <lineage>
        <taxon>Bacteria</taxon>
        <taxon>Pseudomonadati</taxon>
        <taxon>Bacteroidota</taxon>
        <taxon>Flavobacteriia</taxon>
        <taxon>Flavobacteriales</taxon>
        <taxon>Flavobacteriaceae</taxon>
        <taxon>Flavobacterium</taxon>
    </lineage>
</organism>
<dbReference type="Pfam" id="PF13439">
    <property type="entry name" value="Glyco_transf_4"/>
    <property type="match status" value="1"/>
</dbReference>
<accession>A0AA94JR48</accession>
<evidence type="ECO:0000259" key="2">
    <source>
        <dbReference type="Pfam" id="PF13439"/>
    </source>
</evidence>
<dbReference type="CDD" id="cd03801">
    <property type="entry name" value="GT4_PimA-like"/>
    <property type="match status" value="1"/>
</dbReference>
<sequence length="362" mass="41510">MRILRIYWKIPPVSGGMENHIYNLTIEQNKEHSVVVVFNEGEAISPFDIKIGYIKYNLLKPQSLGIFLFYLNVIWKLVFLNQRFFDVIHIHGDWSSLLLVRILKRITKAKTVVFSMHGKFSDGKIYSRKMAYLLKNINHVFSTGFETGQKLITITSKNKVTIQPSGVSKVFYKDKIRDFVNVQNKIITIANINEKKNIEFIVELAKRNPNLHFDIVGKGNLENKIKKIANNEGLTNFKILGSKSPDDIRLILDNSTCFLLTSIEEGTPTVVLEAMTRGLPVITSNVGGIGNIVKNNKNGFVIDDFSFSLFSEKLNFLNENQNVRKKIYELNLRESENFAWDIVANKITSITLKKHYESIARY</sequence>
<dbReference type="InterPro" id="IPR050194">
    <property type="entry name" value="Glycosyltransferase_grp1"/>
</dbReference>
<dbReference type="InterPro" id="IPR001296">
    <property type="entry name" value="Glyco_trans_1"/>
</dbReference>
<evidence type="ECO:0000259" key="1">
    <source>
        <dbReference type="Pfam" id="PF00534"/>
    </source>
</evidence>
<reference evidence="3" key="1">
    <citation type="submission" date="2018-12" db="EMBL/GenBank/DDBJ databases">
        <title>Draft genome sequence of Flaovobacterium columnare BGFS27 isolated from channel catfish in Alabama.</title>
        <authorList>
            <person name="Cai W."/>
            <person name="Arias C."/>
        </authorList>
    </citation>
    <scope>NUCLEOTIDE SEQUENCE [LARGE SCALE GENOMIC DNA]</scope>
    <source>
        <strain evidence="3">BGFS27</strain>
    </source>
</reference>
<dbReference type="Pfam" id="PF00534">
    <property type="entry name" value="Glycos_transf_1"/>
    <property type="match status" value="1"/>
</dbReference>
<dbReference type="InterPro" id="IPR028098">
    <property type="entry name" value="Glyco_trans_4-like_N"/>
</dbReference>
<dbReference type="PANTHER" id="PTHR45947:SF3">
    <property type="entry name" value="SULFOQUINOVOSYL TRANSFERASE SQD2"/>
    <property type="match status" value="1"/>
</dbReference>
<dbReference type="PANTHER" id="PTHR45947">
    <property type="entry name" value="SULFOQUINOVOSYL TRANSFERASE SQD2"/>
    <property type="match status" value="1"/>
</dbReference>
<dbReference type="Gene3D" id="3.40.50.2000">
    <property type="entry name" value="Glycogen Phosphorylase B"/>
    <property type="match status" value="2"/>
</dbReference>